<sequence>MRTFLSRSLPTTIDELEAEIRQIDEWRLLCTNLIKECMAKEDVMKKIFYAAEIHELIQERNMLETHREFRRVRIARLKYEEQG</sequence>
<name>A0ABY5XZG5_9BACT</name>
<dbReference type="EMBL" id="CP065938">
    <property type="protein sequence ID" value="UWX05279.1"/>
    <property type="molecule type" value="Genomic_DNA"/>
</dbReference>
<proteinExistence type="predicted"/>
<accession>A0ABY5XZG5</accession>
<organism evidence="1 2">
    <name type="scientific">Taurinivorans muris</name>
    <dbReference type="NCBI Taxonomy" id="2787751"/>
    <lineage>
        <taxon>Bacteria</taxon>
        <taxon>Pseudomonadati</taxon>
        <taxon>Thermodesulfobacteriota</taxon>
        <taxon>Desulfovibrionia</taxon>
        <taxon>Desulfovibrionales</taxon>
        <taxon>Desulfovibrionaceae</taxon>
        <taxon>Taurinivorans</taxon>
    </lineage>
</organism>
<evidence type="ECO:0000313" key="2">
    <source>
        <dbReference type="Proteomes" id="UP001058120"/>
    </source>
</evidence>
<dbReference type="Proteomes" id="UP001058120">
    <property type="component" value="Chromosome"/>
</dbReference>
<gene>
    <name evidence="1" type="ORF">JBF11_07430</name>
</gene>
<protein>
    <submittedName>
        <fullName evidence="1">Uncharacterized protein</fullName>
    </submittedName>
</protein>
<dbReference type="RefSeq" id="WP_334314851.1">
    <property type="nucleotide sequence ID" value="NZ_CP065938.1"/>
</dbReference>
<reference evidence="1" key="1">
    <citation type="submission" date="2020-12" db="EMBL/GenBank/DDBJ databases">
        <title>Taurinivorans muris gen. nov., sp. nov., fundamental and realized metabolic niche of a ubiquitous sulfidogenic bacterium in the murine intestine.</title>
        <authorList>
            <person name="Ye H."/>
            <person name="Hanson B.T."/>
            <person name="Loy A."/>
        </authorList>
    </citation>
    <scope>NUCLEOTIDE SEQUENCE</scope>
    <source>
        <strain evidence="1">LT0009</strain>
    </source>
</reference>
<keyword evidence="2" id="KW-1185">Reference proteome</keyword>
<evidence type="ECO:0000313" key="1">
    <source>
        <dbReference type="EMBL" id="UWX05279.1"/>
    </source>
</evidence>